<dbReference type="RefSeq" id="WP_168446073.1">
    <property type="nucleotide sequence ID" value="NZ_JAAXOW010000001.1"/>
</dbReference>
<organism evidence="2 3">
    <name type="scientific">Sanguibacter hominis ATCC BAA-789</name>
    <dbReference type="NCBI Taxonomy" id="1312740"/>
    <lineage>
        <taxon>Bacteria</taxon>
        <taxon>Bacillati</taxon>
        <taxon>Actinomycetota</taxon>
        <taxon>Actinomycetes</taxon>
        <taxon>Micrococcales</taxon>
        <taxon>Sanguibacteraceae</taxon>
        <taxon>Sanguibacter</taxon>
    </lineage>
</organism>
<dbReference type="AlphaFoldDB" id="A0A9X5FCV3"/>
<proteinExistence type="predicted"/>
<sequence>MLADLSLSRVLASVGAWRLPPASAADPEAVHGMPAKPVGRPVAGPTTVSAPARTARPDGDLTDALPDAVALRARRRGYPQETVTALEASWSALGAARRAIAAPLSPTTASGLGPLRWAGEPARQHDPTTCGSTVLAQLAAAGDPVLALWLETGSRIGPVQPPELVAAARARQPGDTRFIALQRALKRRTAQDALLGMRWPDRFGTPPWGAARAARYADVTYRHAVVDAASPARLARAVAAVDAALRTGVPVPLFTGGTLRTGLATAVPRHVVLVTRATASGWHVFEPSRGEVLELRRDELAAPGRRPALGGWSVPAWVLLPR</sequence>
<dbReference type="Proteomes" id="UP000774283">
    <property type="component" value="Unassembled WGS sequence"/>
</dbReference>
<evidence type="ECO:0000256" key="1">
    <source>
        <dbReference type="SAM" id="MobiDB-lite"/>
    </source>
</evidence>
<protein>
    <submittedName>
        <fullName evidence="2">Uncharacterized protein</fullName>
    </submittedName>
</protein>
<keyword evidence="3" id="KW-1185">Reference proteome</keyword>
<comment type="caution">
    <text evidence="2">The sequence shown here is derived from an EMBL/GenBank/DDBJ whole genome shotgun (WGS) entry which is preliminary data.</text>
</comment>
<dbReference type="EMBL" id="JAAXOW010000001">
    <property type="protein sequence ID" value="NKX91979.1"/>
    <property type="molecule type" value="Genomic_DNA"/>
</dbReference>
<accession>A0A9X5FCV3</accession>
<name>A0A9X5FCV3_9MICO</name>
<gene>
    <name evidence="2" type="ORF">HF995_01615</name>
</gene>
<reference evidence="2 3" key="1">
    <citation type="submission" date="2020-04" db="EMBL/GenBank/DDBJ databases">
        <title>MicrobeNet Type strains.</title>
        <authorList>
            <person name="Nicholson A.C."/>
        </authorList>
    </citation>
    <scope>NUCLEOTIDE SEQUENCE [LARGE SCALE GENOMIC DNA]</scope>
    <source>
        <strain evidence="2 3">ATCC BAA-789</strain>
    </source>
</reference>
<feature type="region of interest" description="Disordered" evidence="1">
    <location>
        <begin position="24"/>
        <end position="61"/>
    </location>
</feature>
<evidence type="ECO:0000313" key="2">
    <source>
        <dbReference type="EMBL" id="NKX91979.1"/>
    </source>
</evidence>
<evidence type="ECO:0000313" key="3">
    <source>
        <dbReference type="Proteomes" id="UP000774283"/>
    </source>
</evidence>